<keyword evidence="2" id="KW-0560">Oxidoreductase</keyword>
<dbReference type="PANTHER" id="PTHR42659:SF9">
    <property type="entry name" value="XANTHINE DEHYDROGENASE FAD-BINDING SUBUNIT XDHB-RELATED"/>
    <property type="match status" value="1"/>
</dbReference>
<dbReference type="InterPro" id="IPR036683">
    <property type="entry name" value="CO_DH_flav_C_dom_sf"/>
</dbReference>
<name>A0A395XMI4_9FIRM</name>
<dbReference type="SUPFAM" id="SSF56176">
    <property type="entry name" value="FAD-binding/transporter-associated domain-like"/>
    <property type="match status" value="1"/>
</dbReference>
<dbReference type="InterPro" id="IPR051312">
    <property type="entry name" value="Diverse_Substr_Oxidored"/>
</dbReference>
<dbReference type="PANTHER" id="PTHR42659">
    <property type="entry name" value="XANTHINE DEHYDROGENASE SUBUNIT C-RELATED"/>
    <property type="match status" value="1"/>
</dbReference>
<sequence length="270" mass="30229">MIKIKNYKKVENLEEAWELNQKRTNRIIGGMLWVKMSDANVQTAIDLSGLGLDQIEETEEEFRIGCMVTLRQMELHEGLSYYTEGAVKDAFRHIVGVQFRNLATVGGSLFGRFGFSDVLTLLLALDCDVELYKGGIMSIQEFAKLKRDNDILVHIIIKKTPVHICYQSVRNTVTDFPTLNLTAAIFADKMRISIGARPGKAMLFEDAVGLLKGLTDGSVTEEEIHTFAKEIKEKLPTGSNMRGTAEYRSHLAEVMTVRALRILGGDRNAD</sequence>
<dbReference type="InterPro" id="IPR036318">
    <property type="entry name" value="FAD-bd_PCMH-like_sf"/>
</dbReference>
<dbReference type="Gene3D" id="3.30.465.10">
    <property type="match status" value="1"/>
</dbReference>
<dbReference type="AlphaFoldDB" id="A0A395XMI4"/>
<dbReference type="SUPFAM" id="SSF55447">
    <property type="entry name" value="CO dehydrogenase flavoprotein C-terminal domain-like"/>
    <property type="match status" value="1"/>
</dbReference>
<dbReference type="InterPro" id="IPR016169">
    <property type="entry name" value="FAD-bd_PCMH_sub2"/>
</dbReference>
<evidence type="ECO:0000313" key="5">
    <source>
        <dbReference type="Proteomes" id="UP000266376"/>
    </source>
</evidence>
<dbReference type="InterPro" id="IPR016166">
    <property type="entry name" value="FAD-bd_PCMH"/>
</dbReference>
<evidence type="ECO:0000256" key="1">
    <source>
        <dbReference type="ARBA" id="ARBA00022630"/>
    </source>
</evidence>
<reference evidence="4 5" key="1">
    <citation type="submission" date="2018-08" db="EMBL/GenBank/DDBJ databases">
        <title>A genome reference for cultivated species of the human gut microbiota.</title>
        <authorList>
            <person name="Zou Y."/>
            <person name="Xue W."/>
            <person name="Luo G."/>
        </authorList>
    </citation>
    <scope>NUCLEOTIDE SEQUENCE [LARGE SCALE GENOMIC DNA]</scope>
    <source>
        <strain evidence="4 5">AF12-11</strain>
    </source>
</reference>
<dbReference type="GO" id="GO:0016491">
    <property type="term" value="F:oxidoreductase activity"/>
    <property type="evidence" value="ECO:0007669"/>
    <property type="project" value="UniProtKB-KW"/>
</dbReference>
<comment type="caution">
    <text evidence="4">The sequence shown here is derived from an EMBL/GenBank/DDBJ whole genome shotgun (WGS) entry which is preliminary data.</text>
</comment>
<protein>
    <submittedName>
        <fullName evidence="4">Molybdopterin dehydrogenase</fullName>
    </submittedName>
</protein>
<dbReference type="Pfam" id="PF03450">
    <property type="entry name" value="CO_deh_flav_C"/>
    <property type="match status" value="1"/>
</dbReference>
<dbReference type="Proteomes" id="UP000266376">
    <property type="component" value="Unassembled WGS sequence"/>
</dbReference>
<dbReference type="Gene3D" id="3.30.390.50">
    <property type="entry name" value="CO dehydrogenase flavoprotein, C-terminal domain"/>
    <property type="match status" value="1"/>
</dbReference>
<dbReference type="PROSITE" id="PS51387">
    <property type="entry name" value="FAD_PCMH"/>
    <property type="match status" value="1"/>
</dbReference>
<feature type="domain" description="FAD-binding PCMH-type" evidence="3">
    <location>
        <begin position="1"/>
        <end position="162"/>
    </location>
</feature>
<gene>
    <name evidence="4" type="ORF">DWV67_06860</name>
</gene>
<dbReference type="Pfam" id="PF00941">
    <property type="entry name" value="FAD_binding_5"/>
    <property type="match status" value="1"/>
</dbReference>
<dbReference type="InterPro" id="IPR005107">
    <property type="entry name" value="CO_DH_flav_C"/>
</dbReference>
<evidence type="ECO:0000313" key="4">
    <source>
        <dbReference type="EMBL" id="RGW53960.1"/>
    </source>
</evidence>
<proteinExistence type="predicted"/>
<dbReference type="EMBL" id="QSAJ01000013">
    <property type="protein sequence ID" value="RGW53960.1"/>
    <property type="molecule type" value="Genomic_DNA"/>
</dbReference>
<evidence type="ECO:0000259" key="3">
    <source>
        <dbReference type="PROSITE" id="PS51387"/>
    </source>
</evidence>
<dbReference type="SMART" id="SM01092">
    <property type="entry name" value="CO_deh_flav_C"/>
    <property type="match status" value="1"/>
</dbReference>
<evidence type="ECO:0000256" key="2">
    <source>
        <dbReference type="ARBA" id="ARBA00023002"/>
    </source>
</evidence>
<dbReference type="InterPro" id="IPR002346">
    <property type="entry name" value="Mopterin_DH_FAD-bd"/>
</dbReference>
<keyword evidence="1" id="KW-0285">Flavoprotein</keyword>
<dbReference type="GO" id="GO:0071949">
    <property type="term" value="F:FAD binding"/>
    <property type="evidence" value="ECO:0007669"/>
    <property type="project" value="InterPro"/>
</dbReference>
<organism evidence="4 5">
    <name type="scientific">Dorea formicigenerans</name>
    <dbReference type="NCBI Taxonomy" id="39486"/>
    <lineage>
        <taxon>Bacteria</taxon>
        <taxon>Bacillati</taxon>
        <taxon>Bacillota</taxon>
        <taxon>Clostridia</taxon>
        <taxon>Lachnospirales</taxon>
        <taxon>Lachnospiraceae</taxon>
        <taxon>Dorea</taxon>
    </lineage>
</organism>
<accession>A0A395XMI4</accession>